<evidence type="ECO:0000256" key="7">
    <source>
        <dbReference type="SAM" id="SignalP"/>
    </source>
</evidence>
<dbReference type="InterPro" id="IPR051380">
    <property type="entry name" value="pH-response_reg_palI/RIM9"/>
</dbReference>
<evidence type="ECO:0000313" key="9">
    <source>
        <dbReference type="Proteomes" id="UP001197093"/>
    </source>
</evidence>
<reference evidence="8" key="1">
    <citation type="submission" date="2023-02" db="EMBL/GenBank/DDBJ databases">
        <authorList>
            <person name="Palmer J.M."/>
        </authorList>
    </citation>
    <scope>NUCLEOTIDE SEQUENCE</scope>
    <source>
        <strain evidence="8">FW57</strain>
    </source>
</reference>
<evidence type="ECO:0000256" key="1">
    <source>
        <dbReference type="ARBA" id="ARBA00004141"/>
    </source>
</evidence>
<organism evidence="8 9">
    <name type="scientific">Staphylotrichum longicolle</name>
    <dbReference type="NCBI Taxonomy" id="669026"/>
    <lineage>
        <taxon>Eukaryota</taxon>
        <taxon>Fungi</taxon>
        <taxon>Dikarya</taxon>
        <taxon>Ascomycota</taxon>
        <taxon>Pezizomycotina</taxon>
        <taxon>Sordariomycetes</taxon>
        <taxon>Sordariomycetidae</taxon>
        <taxon>Sordariales</taxon>
        <taxon>Chaetomiaceae</taxon>
        <taxon>Staphylotrichum</taxon>
    </lineage>
</organism>
<keyword evidence="9" id="KW-1185">Reference proteome</keyword>
<keyword evidence="3 6" id="KW-1133">Transmembrane helix</keyword>
<feature type="compositionally biased region" description="Polar residues" evidence="5">
    <location>
        <begin position="576"/>
        <end position="606"/>
    </location>
</feature>
<evidence type="ECO:0000256" key="6">
    <source>
        <dbReference type="SAM" id="Phobius"/>
    </source>
</evidence>
<dbReference type="InterPro" id="IPR009571">
    <property type="entry name" value="SUR7/Rim9-like_fungi"/>
</dbReference>
<comment type="caution">
    <text evidence="8">The sequence shown here is derived from an EMBL/GenBank/DDBJ whole genome shotgun (WGS) entry which is preliminary data.</text>
</comment>
<proteinExistence type="predicted"/>
<feature type="region of interest" description="Disordered" evidence="5">
    <location>
        <begin position="236"/>
        <end position="278"/>
    </location>
</feature>
<dbReference type="EMBL" id="JAHCVI010000001">
    <property type="protein sequence ID" value="KAG7291583.1"/>
    <property type="molecule type" value="Genomic_DNA"/>
</dbReference>
<name>A0AAD4F1H2_9PEZI</name>
<dbReference type="GO" id="GO:0032153">
    <property type="term" value="C:cell division site"/>
    <property type="evidence" value="ECO:0007669"/>
    <property type="project" value="TreeGrafter"/>
</dbReference>
<keyword evidence="7" id="KW-0732">Signal</keyword>
<evidence type="ECO:0000313" key="8">
    <source>
        <dbReference type="EMBL" id="KAG7291583.1"/>
    </source>
</evidence>
<feature type="transmembrane region" description="Helical" evidence="6">
    <location>
        <begin position="147"/>
        <end position="169"/>
    </location>
</feature>
<feature type="compositionally biased region" description="Polar residues" evidence="5">
    <location>
        <begin position="402"/>
        <end position="413"/>
    </location>
</feature>
<protein>
    <recommendedName>
        <fullName evidence="10">PH-response regulator protein palI/RIM9</fullName>
    </recommendedName>
</protein>
<dbReference type="Proteomes" id="UP001197093">
    <property type="component" value="Unassembled WGS sequence"/>
</dbReference>
<comment type="subcellular location">
    <subcellularLocation>
        <location evidence="1">Membrane</location>
        <topology evidence="1">Multi-pass membrane protein</topology>
    </subcellularLocation>
</comment>
<accession>A0AAD4F1H2</accession>
<sequence>MLRPATPLSILLLAAFCLLLLSVLSTPIIKVIPLGSWQGVDFGVFGYCDKTGCTPIEIGYDVRPLNSGDFDLPSSTRSTLSSLLIVHPVAAVLTLVMFVLAVVAHFHSPSHSARYLLVLFIVGIVTFLVCLLSFLVDVLLFVPHMAWGSYVVLAATILVALSGLVSCAMRRTVVGRKARKKRIAENAEMSGENYYNRQAQQPIAPVAASTVHQPTVPMVSGANGGADTLPEFASFEKRDDQSSDERIPLTARSPSNQSPGTFTDQGTTFVNGTSSPTDVAPMRAMSASPGARDQYGNPLPPQDGYPMREEVVWQEVTEDVAGILGLAGVATTATAPRPEAAVVMARLVVEVTGLQEDAVAMGLLHGSQGPYDRRPSPAGPYGPGYGGARRPSPGPPSAPGYMNQSVSNVSSSGYDAYNPPRDEDLPRAESPPPLPGIDDHAPPGQAVEMDATTGSPSNAPRGFGQFNIRDSDSDVAGMLALQQARTSDRHMSDTSRYSQEEGAYVPPRQAWNQGPGRNSPSVPSPLNTAGRAAELPSQGSPPPQQQVAPAGEYYEDVDPRFAEPAPVKKPTPAPIHTTNSYEDIPQGSRSPAESERSTFTSISQRGVNPRWNPAMPPPPALGSYGNNPVPRRPVNRSEMILNANPDFELPTRGGGPSRS</sequence>
<dbReference type="AlphaFoldDB" id="A0AAD4F1H2"/>
<feature type="signal peptide" evidence="7">
    <location>
        <begin position="1"/>
        <end position="25"/>
    </location>
</feature>
<dbReference type="Pfam" id="PF06687">
    <property type="entry name" value="SUR7"/>
    <property type="match status" value="1"/>
</dbReference>
<dbReference type="PANTHER" id="PTHR28013:SF3">
    <property type="entry name" value="PROTEIN DCV1-RELATED"/>
    <property type="match status" value="1"/>
</dbReference>
<evidence type="ECO:0008006" key="10">
    <source>
        <dbReference type="Google" id="ProtNLM"/>
    </source>
</evidence>
<dbReference type="GO" id="GO:0005886">
    <property type="term" value="C:plasma membrane"/>
    <property type="evidence" value="ECO:0007669"/>
    <property type="project" value="InterPro"/>
</dbReference>
<feature type="region of interest" description="Disordered" evidence="5">
    <location>
        <begin position="365"/>
        <end position="633"/>
    </location>
</feature>
<evidence type="ECO:0000256" key="3">
    <source>
        <dbReference type="ARBA" id="ARBA00022989"/>
    </source>
</evidence>
<evidence type="ECO:0000256" key="5">
    <source>
        <dbReference type="SAM" id="MobiDB-lite"/>
    </source>
</evidence>
<feature type="compositionally biased region" description="Polar residues" evidence="5">
    <location>
        <begin position="252"/>
        <end position="277"/>
    </location>
</feature>
<feature type="compositionally biased region" description="Basic and acidic residues" evidence="5">
    <location>
        <begin position="236"/>
        <end position="247"/>
    </location>
</feature>
<dbReference type="PANTHER" id="PTHR28013">
    <property type="entry name" value="PROTEIN DCV1-RELATED"/>
    <property type="match status" value="1"/>
</dbReference>
<keyword evidence="4 6" id="KW-0472">Membrane</keyword>
<feature type="transmembrane region" description="Helical" evidence="6">
    <location>
        <begin position="80"/>
        <end position="103"/>
    </location>
</feature>
<keyword evidence="2 6" id="KW-0812">Transmembrane</keyword>
<dbReference type="GO" id="GO:0035838">
    <property type="term" value="C:growing cell tip"/>
    <property type="evidence" value="ECO:0007669"/>
    <property type="project" value="TreeGrafter"/>
</dbReference>
<feature type="transmembrane region" description="Helical" evidence="6">
    <location>
        <begin position="115"/>
        <end position="141"/>
    </location>
</feature>
<feature type="compositionally biased region" description="Polar residues" evidence="5">
    <location>
        <begin position="510"/>
        <end position="527"/>
    </location>
</feature>
<feature type="chain" id="PRO_5042152201" description="PH-response regulator protein palI/RIM9" evidence="7">
    <location>
        <begin position="26"/>
        <end position="659"/>
    </location>
</feature>
<evidence type="ECO:0000256" key="4">
    <source>
        <dbReference type="ARBA" id="ARBA00023136"/>
    </source>
</evidence>
<gene>
    <name evidence="8" type="ORF">NEMBOFW57_001602</name>
</gene>
<evidence type="ECO:0000256" key="2">
    <source>
        <dbReference type="ARBA" id="ARBA00022692"/>
    </source>
</evidence>